<evidence type="ECO:0000256" key="1">
    <source>
        <dbReference type="ARBA" id="ARBA00022484"/>
    </source>
</evidence>
<dbReference type="GO" id="GO:0003968">
    <property type="term" value="F:RNA-directed RNA polymerase activity"/>
    <property type="evidence" value="ECO:0007669"/>
    <property type="project" value="UniProtKB-KW"/>
</dbReference>
<dbReference type="Gene3D" id="3.30.70.270">
    <property type="match status" value="1"/>
</dbReference>
<evidence type="ECO:0000313" key="8">
    <source>
        <dbReference type="EMBL" id="QXI69644.1"/>
    </source>
</evidence>
<evidence type="ECO:0000256" key="4">
    <source>
        <dbReference type="ARBA" id="ARBA00022741"/>
    </source>
</evidence>
<dbReference type="InterPro" id="IPR001205">
    <property type="entry name" value="RNA-dir_pol_C"/>
</dbReference>
<dbReference type="GO" id="GO:0006351">
    <property type="term" value="P:DNA-templated transcription"/>
    <property type="evidence" value="ECO:0007669"/>
    <property type="project" value="InterPro"/>
</dbReference>
<keyword evidence="6" id="KW-0812">Transmembrane</keyword>
<organism evidence="8">
    <name type="scientific">Rhizoctonia solani partitivirus 20</name>
    <dbReference type="NCBI Taxonomy" id="3162544"/>
    <lineage>
        <taxon>Viruses</taxon>
        <taxon>Riboviria</taxon>
        <taxon>Orthornavirae</taxon>
        <taxon>Pisuviricota</taxon>
        <taxon>Duplopiviricetes</taxon>
        <taxon>Durnavirales</taxon>
        <taxon>Partitiviridae</taxon>
    </lineage>
</organism>
<dbReference type="InterPro" id="IPR043502">
    <property type="entry name" value="DNA/RNA_pol_sf"/>
</dbReference>
<name>A0A8F5AI07_9VIRU</name>
<feature type="transmembrane region" description="Helical" evidence="6">
    <location>
        <begin position="383"/>
        <end position="405"/>
    </location>
</feature>
<protein>
    <submittedName>
        <fullName evidence="8">RNA-dependent RNA polymerase</fullName>
    </submittedName>
</protein>
<keyword evidence="1 8" id="KW-0696">RNA-directed RNA polymerase</keyword>
<keyword evidence="4" id="KW-0547">Nucleotide-binding</keyword>
<dbReference type="SUPFAM" id="SSF56672">
    <property type="entry name" value="DNA/RNA polymerases"/>
    <property type="match status" value="1"/>
</dbReference>
<keyword evidence="6" id="KW-0472">Membrane</keyword>
<evidence type="ECO:0000256" key="5">
    <source>
        <dbReference type="ARBA" id="ARBA00022953"/>
    </source>
</evidence>
<sequence>MKFLNLLKIGFYPKIAPKIHGRDPKYDEIHNPLTQFVNHTIDFALNKYLSPEEADTVINGYRRSPWNEDALNKDIEKLNSEEHPVLKDEHYNRAIEHVFKLIKPDVPLKPVHFADLPRYNWRLSTNIGAPFNVSDEWKDYVTAKYTYFKEGKPFDNIAHRDLFTEAHKNSAPLEIRDNRMTKHNLYTEAFFITRKNIHRIKEGKTHNDKGHDLRYWNTAFARQHLVKAEEEDKVRLVFGAPFTLLTAELMFLWPLQIHLLLMTGSKSFMLWGYETLLGGWYRLRNFFANHIPRGGLVATLDWSGFDRFARHTVIRDIHARIMRPCFTFSEGYHPTVTNQSYPEANVIERKLDNLWNWMTDSVLTIPLLLPDGTMYRFQHSGIFSGYFQTQILDSLYNLVMIFTILSRMGFDLDKVVIKVQGDDSIFIILCVFILICNSFLTLFAAYAKQYFGAILSEKKSEIRPNLEDAEVLKYRNRNGIPYRDELALLAQLRHPERSTKPEDVAARCVGIAFATCGQLPRTYLICEDIYNHLTKKKGVVPRQAELDYMFRYLQDESPQEIKMSAAKFPTLVEVTAHLLDGPTPLANKHWPRDYFIGLPGRR</sequence>
<dbReference type="Pfam" id="PF00680">
    <property type="entry name" value="RdRP_1"/>
    <property type="match status" value="1"/>
</dbReference>
<proteinExistence type="predicted"/>
<keyword evidence="2" id="KW-0808">Transferase</keyword>
<accession>A0A8F5AI07</accession>
<evidence type="ECO:0000259" key="7">
    <source>
        <dbReference type="Pfam" id="PF00680"/>
    </source>
</evidence>
<evidence type="ECO:0000256" key="6">
    <source>
        <dbReference type="SAM" id="Phobius"/>
    </source>
</evidence>
<dbReference type="GO" id="GO:0003723">
    <property type="term" value="F:RNA binding"/>
    <property type="evidence" value="ECO:0007669"/>
    <property type="project" value="InterPro"/>
</dbReference>
<reference evidence="8" key="1">
    <citation type="submission" date="2021-02" db="EMBL/GenBank/DDBJ databases">
        <authorList>
            <person name="Urzo M.L.R."/>
            <person name="Cope A.E."/>
            <person name="Guinto T.D."/>
            <person name="Kondo H."/>
            <person name="Suzuki N."/>
        </authorList>
    </citation>
    <scope>NUCLEOTIDE SEQUENCE</scope>
    <source>
        <strain evidence="8">Tar-Rs-5</strain>
    </source>
</reference>
<evidence type="ECO:0000256" key="2">
    <source>
        <dbReference type="ARBA" id="ARBA00022679"/>
    </source>
</evidence>
<keyword evidence="5" id="KW-0693">Viral RNA replication</keyword>
<keyword evidence="3" id="KW-0548">Nucleotidyltransferase</keyword>
<dbReference type="GO" id="GO:0000166">
    <property type="term" value="F:nucleotide binding"/>
    <property type="evidence" value="ECO:0007669"/>
    <property type="project" value="UniProtKB-KW"/>
</dbReference>
<feature type="transmembrane region" description="Helical" evidence="6">
    <location>
        <begin position="425"/>
        <end position="447"/>
    </location>
</feature>
<keyword evidence="6" id="KW-1133">Transmembrane helix</keyword>
<feature type="domain" description="RNA-directed RNA polymerase C-terminal" evidence="7">
    <location>
        <begin position="189"/>
        <end position="497"/>
    </location>
</feature>
<dbReference type="InterPro" id="IPR043128">
    <property type="entry name" value="Rev_trsase/Diguanyl_cyclase"/>
</dbReference>
<evidence type="ECO:0000256" key="3">
    <source>
        <dbReference type="ARBA" id="ARBA00022695"/>
    </source>
</evidence>
<dbReference type="EMBL" id="MW596340">
    <property type="protein sequence ID" value="QXI69644.1"/>
    <property type="molecule type" value="Genomic_RNA"/>
</dbReference>